<dbReference type="SMART" id="SM00387">
    <property type="entry name" value="HATPase_c"/>
    <property type="match status" value="1"/>
</dbReference>
<dbReference type="Pfam" id="PF02518">
    <property type="entry name" value="HATPase_c"/>
    <property type="match status" value="1"/>
</dbReference>
<evidence type="ECO:0000313" key="5">
    <source>
        <dbReference type="Proteomes" id="UP000308181"/>
    </source>
</evidence>
<dbReference type="PRINTS" id="PR00344">
    <property type="entry name" value="BCTRLSENSOR"/>
</dbReference>
<dbReference type="PANTHER" id="PTHR43065">
    <property type="entry name" value="SENSOR HISTIDINE KINASE"/>
    <property type="match status" value="1"/>
</dbReference>
<keyword evidence="4" id="KW-0808">Transferase</keyword>
<dbReference type="OrthoDB" id="9816482at2"/>
<organism evidence="4 5">
    <name type="scientific">Pedobacter cryophilus</name>
    <dbReference type="NCBI Taxonomy" id="2571271"/>
    <lineage>
        <taxon>Bacteria</taxon>
        <taxon>Pseudomonadati</taxon>
        <taxon>Bacteroidota</taxon>
        <taxon>Sphingobacteriia</taxon>
        <taxon>Sphingobacteriales</taxon>
        <taxon>Sphingobacteriaceae</taxon>
        <taxon>Pedobacter</taxon>
    </lineage>
</organism>
<proteinExistence type="predicted"/>
<dbReference type="EC" id="2.7.13.3" evidence="2"/>
<dbReference type="CDD" id="cd00075">
    <property type="entry name" value="HATPase"/>
    <property type="match status" value="1"/>
</dbReference>
<dbReference type="AlphaFoldDB" id="A0A4U1C630"/>
<dbReference type="Gene3D" id="3.30.565.10">
    <property type="entry name" value="Histidine kinase-like ATPase, C-terminal domain"/>
    <property type="match status" value="2"/>
</dbReference>
<dbReference type="InterPro" id="IPR036890">
    <property type="entry name" value="HATPase_C_sf"/>
</dbReference>
<evidence type="ECO:0000256" key="1">
    <source>
        <dbReference type="ARBA" id="ARBA00000085"/>
    </source>
</evidence>
<name>A0A4U1C630_9SPHI</name>
<evidence type="ECO:0000256" key="2">
    <source>
        <dbReference type="ARBA" id="ARBA00012438"/>
    </source>
</evidence>
<gene>
    <name evidence="4" type="ORF">FA046_04060</name>
</gene>
<dbReference type="SUPFAM" id="SSF55874">
    <property type="entry name" value="ATPase domain of HSP90 chaperone/DNA topoisomerase II/histidine kinase"/>
    <property type="match status" value="2"/>
</dbReference>
<dbReference type="Pfam" id="PF13589">
    <property type="entry name" value="HATPase_c_3"/>
    <property type="match status" value="1"/>
</dbReference>
<comment type="catalytic activity">
    <reaction evidence="1">
        <text>ATP + protein L-histidine = ADP + protein N-phospho-L-histidine.</text>
        <dbReference type="EC" id="2.7.13.3"/>
    </reaction>
</comment>
<dbReference type="RefSeq" id="WP_136825064.1">
    <property type="nucleotide sequence ID" value="NZ_SWBP01000001.1"/>
</dbReference>
<dbReference type="GO" id="GO:0004673">
    <property type="term" value="F:protein histidine kinase activity"/>
    <property type="evidence" value="ECO:0007669"/>
    <property type="project" value="UniProtKB-EC"/>
</dbReference>
<sequence length="756" mass="86405">MLKEDNKLFFRISSALKDIIGKDLITDDYIAVFELVKNSYDAHATNVDIYFKNIYSENPTLTIIDNGKGMDIEDIKSRWLFVAYSAKKDGTEDESYDYRDRIYTKRVFAGAKGIGRFSCDRLGEILYVETKKNKPNSYTETLLTDWGKFETDTKNEFVDISIIYERKNSTSFNISHGTCLEISSLRSEWNREKLLKLKDSLAKLINPNQDLNRRNFVINLHVPEELEDDGKNEDKFDKVNGEVNNFIFETLGLKTTKIKCSISSNGEYVNTELIDGGTSIYKITEKNEFPLLNNIEFTFYYLNQSAKLTFAKKMGVNSVSYGHVFIYKNGFRIYPYGEPGEDSFGVDVRKAQGYSRYIGTRELLGQIEINSSDINLKETTSRGDGFIKSSTYESLAECFWEVIKKLEKYVVEVQQWGLSIEINEDSFGVRERISELLAKLSGSDSIINFEVPDNIIEILEASQVNSAITLSKNLNKIAFERKDDKLIEEAKKITDKIEIIQKAREEAEFQAKIQYKKAIEATKQLTDQISENLFLKSINTTEYQEVISLIHHIGIYAGTIDNKLKGISLRVQNNIQLSNAELYNIIRDISFETKKIINISSFATKANFKLSAEEIDTNLNEYVREYIQNIIPTTTDKNLNIKINNYTRNPFQKKIKPIEINIVIDNLIVNAKKAKAKNLIISISEVENELILSFKDDGIGIPSENLKRIYDFGFTTTDGSGLGLYHLKKIIESLSGSIDVFNNDDKGVTFTIKIKK</sequence>
<accession>A0A4U1C630</accession>
<keyword evidence="5" id="KW-1185">Reference proteome</keyword>
<protein>
    <recommendedName>
        <fullName evidence="2">histidine kinase</fullName>
        <ecNumber evidence="2">2.7.13.3</ecNumber>
    </recommendedName>
</protein>
<dbReference type="InterPro" id="IPR003594">
    <property type="entry name" value="HATPase_dom"/>
</dbReference>
<comment type="caution">
    <text evidence="4">The sequence shown here is derived from an EMBL/GenBank/DDBJ whole genome shotgun (WGS) entry which is preliminary data.</text>
</comment>
<dbReference type="EMBL" id="SWBP01000001">
    <property type="protein sequence ID" value="TKC00859.1"/>
    <property type="molecule type" value="Genomic_DNA"/>
</dbReference>
<dbReference type="InterPro" id="IPR004358">
    <property type="entry name" value="Sig_transdc_His_kin-like_C"/>
</dbReference>
<reference evidence="4 5" key="1">
    <citation type="submission" date="2019-04" db="EMBL/GenBank/DDBJ databases">
        <title>Pedobacter sp. AR-3-17 sp. nov., isolated from Arctic soil.</title>
        <authorList>
            <person name="Dahal R.H."/>
            <person name="Kim D.-U."/>
        </authorList>
    </citation>
    <scope>NUCLEOTIDE SEQUENCE [LARGE SCALE GENOMIC DNA]</scope>
    <source>
        <strain evidence="4 5">AR-3-17</strain>
    </source>
</reference>
<dbReference type="Proteomes" id="UP000308181">
    <property type="component" value="Unassembled WGS sequence"/>
</dbReference>
<keyword evidence="4" id="KW-0418">Kinase</keyword>
<dbReference type="InterPro" id="IPR005467">
    <property type="entry name" value="His_kinase_dom"/>
</dbReference>
<evidence type="ECO:0000313" key="4">
    <source>
        <dbReference type="EMBL" id="TKC00859.1"/>
    </source>
</evidence>
<evidence type="ECO:0000259" key="3">
    <source>
        <dbReference type="PROSITE" id="PS50109"/>
    </source>
</evidence>
<feature type="domain" description="Histidine kinase" evidence="3">
    <location>
        <begin position="581"/>
        <end position="756"/>
    </location>
</feature>
<dbReference type="PROSITE" id="PS50109">
    <property type="entry name" value="HIS_KIN"/>
    <property type="match status" value="1"/>
</dbReference>